<gene>
    <name evidence="1" type="ORF">JHL16_22380</name>
</gene>
<proteinExistence type="predicted"/>
<accession>A0ACC5R917</accession>
<protein>
    <submittedName>
        <fullName evidence="1">Response regulator transcription factor</fullName>
    </submittedName>
</protein>
<name>A0ACC5R917_9HYPH</name>
<evidence type="ECO:0000313" key="2">
    <source>
        <dbReference type="Proteomes" id="UP000616151"/>
    </source>
</evidence>
<sequence length="205" mass="22186">MAVVETRSLLRDCISQLLLKYSGVSVKRCVTIGELLLDGPDHRPDLIILGAANKSRQEALDEISILRESDFTCRLIILTDSCDPSFVADALRLGAQGIVTTSSSADVAVEAFRLVMAGGTFIPTEGLAATSRPLHMNGKTQGQLTAREEQIITLLRCGKPNKQIARELGLSEGTVKVHLHNIMKKCGVANRTQIIALPSLPKFHS</sequence>
<organism evidence="1 2">
    <name type="scientific">Taklimakanibacter albus</name>
    <dbReference type="NCBI Taxonomy" id="2800327"/>
    <lineage>
        <taxon>Bacteria</taxon>
        <taxon>Pseudomonadati</taxon>
        <taxon>Pseudomonadota</taxon>
        <taxon>Alphaproteobacteria</taxon>
        <taxon>Hyphomicrobiales</taxon>
        <taxon>Aestuariivirgaceae</taxon>
        <taxon>Taklimakanibacter</taxon>
    </lineage>
</organism>
<comment type="caution">
    <text evidence="1">The sequence shown here is derived from an EMBL/GenBank/DDBJ whole genome shotgun (WGS) entry which is preliminary data.</text>
</comment>
<evidence type="ECO:0000313" key="1">
    <source>
        <dbReference type="EMBL" id="MBK1869124.1"/>
    </source>
</evidence>
<keyword evidence="2" id="KW-1185">Reference proteome</keyword>
<dbReference type="EMBL" id="JAENHL010000007">
    <property type="protein sequence ID" value="MBK1869124.1"/>
    <property type="molecule type" value="Genomic_DNA"/>
</dbReference>
<dbReference type="Proteomes" id="UP000616151">
    <property type="component" value="Unassembled WGS sequence"/>
</dbReference>
<reference evidence="1" key="1">
    <citation type="submission" date="2021-01" db="EMBL/GenBank/DDBJ databases">
        <authorList>
            <person name="Sun Q."/>
        </authorList>
    </citation>
    <scope>NUCLEOTIDE SEQUENCE</scope>
    <source>
        <strain evidence="1">YIM B02566</strain>
    </source>
</reference>